<evidence type="ECO:0008006" key="9">
    <source>
        <dbReference type="Google" id="ProtNLM"/>
    </source>
</evidence>
<dbReference type="SMART" id="SM00086">
    <property type="entry name" value="PAC"/>
    <property type="match status" value="2"/>
</dbReference>
<evidence type="ECO:0000256" key="1">
    <source>
        <dbReference type="ARBA" id="ARBA00022679"/>
    </source>
</evidence>
<name>A0A6J4UCZ0_9BACT</name>
<evidence type="ECO:0000259" key="5">
    <source>
        <dbReference type="PROSITE" id="PS50109"/>
    </source>
</evidence>
<dbReference type="Pfam" id="PF08448">
    <property type="entry name" value="PAS_4"/>
    <property type="match status" value="2"/>
</dbReference>
<dbReference type="InterPro" id="IPR003594">
    <property type="entry name" value="HATPase_dom"/>
</dbReference>
<dbReference type="CDD" id="cd00130">
    <property type="entry name" value="PAS"/>
    <property type="match status" value="2"/>
</dbReference>
<dbReference type="SUPFAM" id="SSF55785">
    <property type="entry name" value="PYP-like sensor domain (PAS domain)"/>
    <property type="match status" value="2"/>
</dbReference>
<dbReference type="InterPro" id="IPR001610">
    <property type="entry name" value="PAC"/>
</dbReference>
<evidence type="ECO:0000256" key="3">
    <source>
        <dbReference type="ARBA" id="ARBA00023012"/>
    </source>
</evidence>
<dbReference type="SUPFAM" id="SSF55874">
    <property type="entry name" value="ATPase domain of HSP90 chaperone/DNA topoisomerase II/histidine kinase"/>
    <property type="match status" value="1"/>
</dbReference>
<dbReference type="PROSITE" id="PS50109">
    <property type="entry name" value="HIS_KIN"/>
    <property type="match status" value="1"/>
</dbReference>
<accession>A0A6J4UCZ0</accession>
<keyword evidence="3" id="KW-0902">Two-component regulatory system</keyword>
<dbReference type="Pfam" id="PF13185">
    <property type="entry name" value="GAF_2"/>
    <property type="match status" value="1"/>
</dbReference>
<evidence type="ECO:0000259" key="7">
    <source>
        <dbReference type="PROSITE" id="PS50113"/>
    </source>
</evidence>
<proteinExistence type="predicted"/>
<evidence type="ECO:0000256" key="4">
    <source>
        <dbReference type="SAM" id="MobiDB-lite"/>
    </source>
</evidence>
<dbReference type="GO" id="GO:0000155">
    <property type="term" value="F:phosphorelay sensor kinase activity"/>
    <property type="evidence" value="ECO:0007669"/>
    <property type="project" value="InterPro"/>
</dbReference>
<dbReference type="InterPro" id="IPR036890">
    <property type="entry name" value="HATPase_C_sf"/>
</dbReference>
<dbReference type="SUPFAM" id="SSF55781">
    <property type="entry name" value="GAF domain-like"/>
    <property type="match status" value="3"/>
</dbReference>
<keyword evidence="1" id="KW-0808">Transferase</keyword>
<feature type="region of interest" description="Disordered" evidence="4">
    <location>
        <begin position="579"/>
        <end position="598"/>
    </location>
</feature>
<dbReference type="Pfam" id="PF02518">
    <property type="entry name" value="HATPase_c"/>
    <property type="match status" value="1"/>
</dbReference>
<dbReference type="Gene3D" id="3.30.450.20">
    <property type="entry name" value="PAS domain"/>
    <property type="match status" value="2"/>
</dbReference>
<dbReference type="InterPro" id="IPR005467">
    <property type="entry name" value="His_kinase_dom"/>
</dbReference>
<dbReference type="PROSITE" id="PS50112">
    <property type="entry name" value="PAS"/>
    <property type="match status" value="2"/>
</dbReference>
<dbReference type="InterPro" id="IPR000014">
    <property type="entry name" value="PAS"/>
</dbReference>
<dbReference type="CDD" id="cd16917">
    <property type="entry name" value="HATPase_UhpB-NarQ-NarX-like"/>
    <property type="match status" value="1"/>
</dbReference>
<dbReference type="GO" id="GO:0046983">
    <property type="term" value="F:protein dimerization activity"/>
    <property type="evidence" value="ECO:0007669"/>
    <property type="project" value="InterPro"/>
</dbReference>
<dbReference type="InterPro" id="IPR035965">
    <property type="entry name" value="PAS-like_dom_sf"/>
</dbReference>
<dbReference type="Pfam" id="PF01590">
    <property type="entry name" value="GAF"/>
    <property type="match status" value="2"/>
</dbReference>
<dbReference type="Gene3D" id="3.30.450.40">
    <property type="match status" value="3"/>
</dbReference>
<dbReference type="AlphaFoldDB" id="A0A6J4UCZ0"/>
<dbReference type="PANTHER" id="PTHR24421">
    <property type="entry name" value="NITRATE/NITRITE SENSOR PROTEIN NARX-RELATED"/>
    <property type="match status" value="1"/>
</dbReference>
<dbReference type="PROSITE" id="PS50113">
    <property type="entry name" value="PAC"/>
    <property type="match status" value="1"/>
</dbReference>
<dbReference type="Pfam" id="PF07730">
    <property type="entry name" value="HisKA_3"/>
    <property type="match status" value="1"/>
</dbReference>
<dbReference type="SMART" id="SM00091">
    <property type="entry name" value="PAS"/>
    <property type="match status" value="2"/>
</dbReference>
<sequence length="1038" mass="112176">MNRTERERPPVLLADENEVTGFATGAGAATGLDILATLVAALGRAAREQASAPARARFIALLDTTLRHLRDQLGFDVTWGMLNAVQVAPGEARCVLGPALADHDPAGLIHVVDPVLAALGFPLDGTRSPASMRVDDAAGDPRLASLAQATGLQVFLGVPVITPRTGRVAGALVVGRRGAARGGEAELRLLELLAAQLANAVDYATLAQRLARSEARLEQVAGGATDAIYMIDGEGRFTYVNPQVEQLTGYPAAELLGHPFETLLPPDKRPIAPQALRRPTTGERTTVRRELEIQRRDGAARIVEDHAHTLYNDGQFAGRSGIMRDITERKRMEEALRDAHQKLNFHVENTPLAIVEWDGQLRLTRWSREAERIFGWGATEVLGKHPSEWAFIHPEDEAIANATMARLTGGADVRNVTHNRNFTRDGRVVHCEWYNSVLLDEAGIPVSVLSLVLDVTERTRLAAESAAQRASLEAKTAQLSELLAISAGFAANAAPEEMLGTVARAIGGTLGFRYVQVRMRSTEGESMIGVGFYGVDPANLPALRQPRPVEFYNQLLDERFRVGDVYYIPNANEHLRSFGAQWTVPPPPSSPEREPGRWHPEDALIAPLRARDGELIGVIFADEPLDGRVPGRETLAVLELFARQAALAIENAALYRALTERLSQVEAIGAVGTALVEERQLERVLRTVAEQIVALLDAKGCSVALLDPDEALRRPGEELELAVVVGNREQSVQGWRLPLDGSFSGAAIRAGGPIVSEDARKDPRGFAPALHRARVNAVLTVPLQTRERTVGALSVHDPRGGRFDPRDIAITTLFAQQAAVAIENARLHEQGRELAVVEERNRMAREIHDGLAQGFAGIILQLEVARSLLDDALAAEERLVRAQELARASLGEARRSVWNLRPTPLQGRSLDEALRAHTDEWSRSTGIATSFTVEGTPRPLVAEVETALLRIAQEALNNILKHAAASRVEVTLRLDPAPVLLRVCDNGRGFSAPTPEAGGGFGLTSMRERAGRIGSQIAIDSTPGAGTCVEVTVPPGVG</sequence>
<evidence type="ECO:0000259" key="6">
    <source>
        <dbReference type="PROSITE" id="PS50112"/>
    </source>
</evidence>
<dbReference type="EMBL" id="CADCWM010000160">
    <property type="protein sequence ID" value="CAA9547090.1"/>
    <property type="molecule type" value="Genomic_DNA"/>
</dbReference>
<dbReference type="InterPro" id="IPR000700">
    <property type="entry name" value="PAS-assoc_C"/>
</dbReference>
<dbReference type="Gene3D" id="1.20.5.1930">
    <property type="match status" value="1"/>
</dbReference>
<organism evidence="8">
    <name type="scientific">uncultured Thermomicrobiales bacterium</name>
    <dbReference type="NCBI Taxonomy" id="1645740"/>
    <lineage>
        <taxon>Bacteria</taxon>
        <taxon>Pseudomonadati</taxon>
        <taxon>Thermomicrobiota</taxon>
        <taxon>Thermomicrobia</taxon>
        <taxon>Thermomicrobiales</taxon>
        <taxon>environmental samples</taxon>
    </lineage>
</organism>
<feature type="domain" description="PAC" evidence="7">
    <location>
        <begin position="287"/>
        <end position="338"/>
    </location>
</feature>
<dbReference type="GO" id="GO:0016020">
    <property type="term" value="C:membrane"/>
    <property type="evidence" value="ECO:0007669"/>
    <property type="project" value="InterPro"/>
</dbReference>
<dbReference type="Gene3D" id="3.30.565.10">
    <property type="entry name" value="Histidine kinase-like ATPase, C-terminal domain"/>
    <property type="match status" value="1"/>
</dbReference>
<dbReference type="PANTHER" id="PTHR24421:SF62">
    <property type="entry name" value="SENSORY TRANSDUCTION HISTIDINE KINASE"/>
    <property type="match status" value="1"/>
</dbReference>
<feature type="domain" description="PAS" evidence="6">
    <location>
        <begin position="339"/>
        <end position="411"/>
    </location>
</feature>
<evidence type="ECO:0000256" key="2">
    <source>
        <dbReference type="ARBA" id="ARBA00022777"/>
    </source>
</evidence>
<dbReference type="InterPro" id="IPR029016">
    <property type="entry name" value="GAF-like_dom_sf"/>
</dbReference>
<feature type="domain" description="PAS" evidence="6">
    <location>
        <begin position="213"/>
        <end position="283"/>
    </location>
</feature>
<keyword evidence="2" id="KW-0418">Kinase</keyword>
<feature type="domain" description="Histidine kinase" evidence="5">
    <location>
        <begin position="948"/>
        <end position="1037"/>
    </location>
</feature>
<dbReference type="InterPro" id="IPR003018">
    <property type="entry name" value="GAF"/>
</dbReference>
<reference evidence="8" key="1">
    <citation type="submission" date="2020-02" db="EMBL/GenBank/DDBJ databases">
        <authorList>
            <person name="Meier V. D."/>
        </authorList>
    </citation>
    <scope>NUCLEOTIDE SEQUENCE</scope>
    <source>
        <strain evidence="8">AVDCRST_MAG88</strain>
    </source>
</reference>
<protein>
    <recommendedName>
        <fullName evidence="9">Nitrogen regulation protein B</fullName>
    </recommendedName>
</protein>
<dbReference type="InterPro" id="IPR050482">
    <property type="entry name" value="Sensor_HK_TwoCompSys"/>
</dbReference>
<gene>
    <name evidence="8" type="ORF">AVDCRST_MAG88-497</name>
</gene>
<evidence type="ECO:0000313" key="8">
    <source>
        <dbReference type="EMBL" id="CAA9547090.1"/>
    </source>
</evidence>
<dbReference type="SMART" id="SM00387">
    <property type="entry name" value="HATPase_c"/>
    <property type="match status" value="1"/>
</dbReference>
<dbReference type="SMART" id="SM00065">
    <property type="entry name" value="GAF"/>
    <property type="match status" value="3"/>
</dbReference>
<dbReference type="InterPro" id="IPR011712">
    <property type="entry name" value="Sig_transdc_His_kin_sub3_dim/P"/>
</dbReference>
<dbReference type="NCBIfam" id="TIGR00229">
    <property type="entry name" value="sensory_box"/>
    <property type="match status" value="2"/>
</dbReference>
<dbReference type="InterPro" id="IPR013656">
    <property type="entry name" value="PAS_4"/>
</dbReference>